<keyword evidence="2" id="KW-0732">Signal</keyword>
<protein>
    <recommendedName>
        <fullName evidence="5">Lipoprotein</fullName>
    </recommendedName>
</protein>
<name>A0A087BTM4_9BIFI</name>
<dbReference type="STRING" id="1437603.GCA_000771525_00716"/>
<dbReference type="Proteomes" id="UP000029082">
    <property type="component" value="Unassembled WGS sequence"/>
</dbReference>
<evidence type="ECO:0000256" key="2">
    <source>
        <dbReference type="SAM" id="SignalP"/>
    </source>
</evidence>
<dbReference type="OrthoDB" id="3239836at2"/>
<reference evidence="3 4" key="1">
    <citation type="submission" date="2014-03" db="EMBL/GenBank/DDBJ databases">
        <title>Genomics of Bifidobacteria.</title>
        <authorList>
            <person name="Ventura M."/>
            <person name="Milani C."/>
            <person name="Lugli G.A."/>
        </authorList>
    </citation>
    <scope>NUCLEOTIDE SEQUENCE [LARGE SCALE GENOMIC DNA]</scope>
    <source>
        <strain evidence="3 4">DSM 21395</strain>
    </source>
</reference>
<feature type="region of interest" description="Disordered" evidence="1">
    <location>
        <begin position="50"/>
        <end position="69"/>
    </location>
</feature>
<evidence type="ECO:0000256" key="1">
    <source>
        <dbReference type="SAM" id="MobiDB-lite"/>
    </source>
</evidence>
<evidence type="ECO:0008006" key="5">
    <source>
        <dbReference type="Google" id="ProtNLM"/>
    </source>
</evidence>
<organism evidence="3 4">
    <name type="scientific">Bifidobacterium mongoliense DSM 21395</name>
    <dbReference type="NCBI Taxonomy" id="1437603"/>
    <lineage>
        <taxon>Bacteria</taxon>
        <taxon>Bacillati</taxon>
        <taxon>Actinomycetota</taxon>
        <taxon>Actinomycetes</taxon>
        <taxon>Bifidobacteriales</taxon>
        <taxon>Bifidobacteriaceae</taxon>
        <taxon>Bifidobacterium</taxon>
    </lineage>
</organism>
<comment type="caution">
    <text evidence="3">The sequence shown here is derived from an EMBL/GenBank/DDBJ whole genome shotgun (WGS) entry which is preliminary data.</text>
</comment>
<dbReference type="EMBL" id="JGZE01000026">
    <property type="protein sequence ID" value="KFI74374.1"/>
    <property type="molecule type" value="Genomic_DNA"/>
</dbReference>
<feature type="chain" id="PRO_5039496606" description="Lipoprotein" evidence="2">
    <location>
        <begin position="36"/>
        <end position="307"/>
    </location>
</feature>
<dbReference type="PROSITE" id="PS51257">
    <property type="entry name" value="PROKAR_LIPOPROTEIN"/>
    <property type="match status" value="1"/>
</dbReference>
<feature type="signal peptide" evidence="2">
    <location>
        <begin position="1"/>
        <end position="35"/>
    </location>
</feature>
<dbReference type="RefSeq" id="WP_034885453.1">
    <property type="nucleotide sequence ID" value="NZ_JGZE01000026.1"/>
</dbReference>
<sequence>MQTRHDPPNAPNHISSRLRWCAAACLCSLVLSACSAPRLAGRAESERLASSPCEQAYDQASDDEGRAGAHHPSIMRYLSAADARRQWLLVAANCPGRFAEGALRSARSAVAQHDLAVTLRIDASSSDDDGYGRPLAGRNAAIRGVGGGVLATMAAAEDRAGFALQVLASRSDGRESIAVGDGYRANASRLMSMAIGGADQRRKVYDVGALTTTRQIGIDATTRLAAPVPALVEIDCARDEMAAVMGTDGHERTVCLHRSAVPDPSSGAGSDAGTRERSLLVLAGLAAGHALKAFDLGFPATDPAIFA</sequence>
<gene>
    <name evidence="3" type="ORF">BMON_1114</name>
</gene>
<dbReference type="eggNOG" id="ENOG5031XYD">
    <property type="taxonomic scope" value="Bacteria"/>
</dbReference>
<evidence type="ECO:0000313" key="3">
    <source>
        <dbReference type="EMBL" id="KFI74374.1"/>
    </source>
</evidence>
<keyword evidence="4" id="KW-1185">Reference proteome</keyword>
<dbReference type="AlphaFoldDB" id="A0A087BTM4"/>
<evidence type="ECO:0000313" key="4">
    <source>
        <dbReference type="Proteomes" id="UP000029082"/>
    </source>
</evidence>
<accession>A0A087BTM4</accession>
<proteinExistence type="predicted"/>